<dbReference type="PANTHER" id="PTHR10880:SF48">
    <property type="entry name" value="MORTALITY FACTOR 4 LIKE 2"/>
    <property type="match status" value="1"/>
</dbReference>
<organism evidence="9 10">
    <name type="scientific">Dictyocaulus viviparus</name>
    <name type="common">Bovine lungworm</name>
    <dbReference type="NCBI Taxonomy" id="29172"/>
    <lineage>
        <taxon>Eukaryota</taxon>
        <taxon>Metazoa</taxon>
        <taxon>Ecdysozoa</taxon>
        <taxon>Nematoda</taxon>
        <taxon>Chromadorea</taxon>
        <taxon>Rhabditida</taxon>
        <taxon>Rhabditina</taxon>
        <taxon>Rhabditomorpha</taxon>
        <taxon>Strongyloidea</taxon>
        <taxon>Metastrongylidae</taxon>
        <taxon>Dictyocaulus</taxon>
    </lineage>
</organism>
<dbReference type="STRING" id="29172.A0A0D8Y829"/>
<dbReference type="PROSITE" id="PS51640">
    <property type="entry name" value="MRG"/>
    <property type="match status" value="1"/>
</dbReference>
<dbReference type="EMBL" id="KN716169">
    <property type="protein sequence ID" value="KJH52154.1"/>
    <property type="molecule type" value="Genomic_DNA"/>
</dbReference>
<gene>
    <name evidence="9" type="ORF">DICVIV_01619</name>
</gene>
<dbReference type="Pfam" id="PF11717">
    <property type="entry name" value="Tudor-knot"/>
    <property type="match status" value="1"/>
</dbReference>
<dbReference type="GO" id="GO:0006325">
    <property type="term" value="P:chromatin organization"/>
    <property type="evidence" value="ECO:0007669"/>
    <property type="project" value="UniProtKB-KW"/>
</dbReference>
<feature type="domain" description="Tudor-knot" evidence="8">
    <location>
        <begin position="30"/>
        <end position="69"/>
    </location>
</feature>
<dbReference type="GO" id="GO:0035267">
    <property type="term" value="C:NuA4 histone acetyltransferase complex"/>
    <property type="evidence" value="ECO:0007669"/>
    <property type="project" value="TreeGrafter"/>
</dbReference>
<keyword evidence="2" id="KW-0156">Chromatin regulator</keyword>
<feature type="region of interest" description="Disordered" evidence="6">
    <location>
        <begin position="103"/>
        <end position="127"/>
    </location>
</feature>
<evidence type="ECO:0000313" key="10">
    <source>
        <dbReference type="Proteomes" id="UP000053766"/>
    </source>
</evidence>
<dbReference type="InterPro" id="IPR016197">
    <property type="entry name" value="Chromo-like_dom_sf"/>
</dbReference>
<dbReference type="InterPro" id="IPR026541">
    <property type="entry name" value="MRG_dom"/>
</dbReference>
<dbReference type="Gene3D" id="2.30.30.140">
    <property type="match status" value="1"/>
</dbReference>
<evidence type="ECO:0000256" key="5">
    <source>
        <dbReference type="ARBA" id="ARBA00023242"/>
    </source>
</evidence>
<evidence type="ECO:0000256" key="6">
    <source>
        <dbReference type="SAM" id="MobiDB-lite"/>
    </source>
</evidence>
<feature type="compositionally biased region" description="Low complexity" evidence="6">
    <location>
        <begin position="110"/>
        <end position="126"/>
    </location>
</feature>
<keyword evidence="3" id="KW-0805">Transcription regulation</keyword>
<sequence length="341" mass="39510">MDQRHDDNHCSRIGNKKIMLKHMSYELNDRILCKYGDLYYEGKIVNISTNADGRVFRVHYQGWHKRHDVDIPEQQSKQLFLPYTAENLARTKTELENARLERKRKSTCKNASAANANTSTNASSASPVVTPRRDVNIIVQYYGCLPQSLRDILEKDRDAVIHRRLLAKLPAMYTIDVIIYEFLNSLRIDVTKKGDKLIVFFDDDVSSSRISDLIRSCQMITDYFNLMLGKMLLYPPERDQYQSELLRLRLSNLNDAEDSKERPHLGSTQLPDNSIPVRHTSVYGLPHLLRFFNSLTEKSEGMSVDSGPLLALKVITSELVDFLNENREKYFSVRRDYEPQE</sequence>
<feature type="domain" description="MRG" evidence="7">
    <location>
        <begin position="145"/>
        <end position="338"/>
    </location>
</feature>
<dbReference type="OrthoDB" id="124855at2759"/>
<dbReference type="AlphaFoldDB" id="A0A0D8Y829"/>
<evidence type="ECO:0000313" key="9">
    <source>
        <dbReference type="EMBL" id="KJH52154.1"/>
    </source>
</evidence>
<protein>
    <submittedName>
        <fullName evidence="9">Uncharacterized protein</fullName>
    </submittedName>
</protein>
<dbReference type="SUPFAM" id="SSF54160">
    <property type="entry name" value="Chromo domain-like"/>
    <property type="match status" value="1"/>
</dbReference>
<keyword evidence="4" id="KW-0804">Transcription</keyword>
<dbReference type="GO" id="GO:0005634">
    <property type="term" value="C:nucleus"/>
    <property type="evidence" value="ECO:0007669"/>
    <property type="project" value="UniProtKB-SubCell"/>
</dbReference>
<evidence type="ECO:0000256" key="2">
    <source>
        <dbReference type="ARBA" id="ARBA00022853"/>
    </source>
</evidence>
<dbReference type="Pfam" id="PF05712">
    <property type="entry name" value="MRG"/>
    <property type="match status" value="1"/>
</dbReference>
<comment type="subcellular location">
    <subcellularLocation>
        <location evidence="1">Nucleus</location>
    </subcellularLocation>
</comment>
<evidence type="ECO:0000259" key="7">
    <source>
        <dbReference type="Pfam" id="PF05712"/>
    </source>
</evidence>
<keyword evidence="5" id="KW-0539">Nucleus</keyword>
<accession>A0A0D8Y829</accession>
<dbReference type="InterPro" id="IPR038217">
    <property type="entry name" value="MRG_C_sf"/>
</dbReference>
<dbReference type="InterPro" id="IPR025995">
    <property type="entry name" value="Tudor-knot"/>
</dbReference>
<evidence type="ECO:0000256" key="1">
    <source>
        <dbReference type="ARBA" id="ARBA00004123"/>
    </source>
</evidence>
<evidence type="ECO:0000256" key="4">
    <source>
        <dbReference type="ARBA" id="ARBA00023163"/>
    </source>
</evidence>
<keyword evidence="10" id="KW-1185">Reference proteome</keyword>
<dbReference type="PANTHER" id="PTHR10880">
    <property type="entry name" value="MORTALITY FACTOR 4-LIKE PROTEIN"/>
    <property type="match status" value="1"/>
</dbReference>
<reference evidence="9 10" key="1">
    <citation type="submission" date="2013-11" db="EMBL/GenBank/DDBJ databases">
        <title>Draft genome of the bovine lungworm Dictyocaulus viviparus.</title>
        <authorList>
            <person name="Mitreva M."/>
        </authorList>
    </citation>
    <scope>NUCLEOTIDE SEQUENCE [LARGE SCALE GENOMIC DNA]</scope>
    <source>
        <strain evidence="9 10">HannoverDv2000</strain>
    </source>
</reference>
<evidence type="ECO:0000259" key="8">
    <source>
        <dbReference type="Pfam" id="PF11717"/>
    </source>
</evidence>
<dbReference type="Gene3D" id="1.10.274.30">
    <property type="entry name" value="MRG domain"/>
    <property type="match status" value="1"/>
</dbReference>
<reference evidence="10" key="2">
    <citation type="journal article" date="2016" name="Sci. Rep.">
        <title>Dictyocaulus viviparus genome, variome and transcriptome elucidate lungworm biology and support future intervention.</title>
        <authorList>
            <person name="McNulty S.N."/>
            <person name="Strube C."/>
            <person name="Rosa B.A."/>
            <person name="Martin J.C."/>
            <person name="Tyagi R."/>
            <person name="Choi Y.J."/>
            <person name="Wang Q."/>
            <person name="Hallsworth Pepin K."/>
            <person name="Zhang X."/>
            <person name="Ozersky P."/>
            <person name="Wilson R.K."/>
            <person name="Sternberg P.W."/>
            <person name="Gasser R.B."/>
            <person name="Mitreva M."/>
        </authorList>
    </citation>
    <scope>NUCLEOTIDE SEQUENCE [LARGE SCALE GENOMIC DNA]</scope>
    <source>
        <strain evidence="10">HannoverDv2000</strain>
    </source>
</reference>
<dbReference type="InterPro" id="IPR008676">
    <property type="entry name" value="MRG"/>
</dbReference>
<dbReference type="GO" id="GO:0006355">
    <property type="term" value="P:regulation of DNA-templated transcription"/>
    <property type="evidence" value="ECO:0007669"/>
    <property type="project" value="InterPro"/>
</dbReference>
<name>A0A0D8Y829_DICVI</name>
<proteinExistence type="predicted"/>
<dbReference type="Proteomes" id="UP000053766">
    <property type="component" value="Unassembled WGS sequence"/>
</dbReference>
<evidence type="ECO:0000256" key="3">
    <source>
        <dbReference type="ARBA" id="ARBA00023015"/>
    </source>
</evidence>